<dbReference type="AlphaFoldDB" id="A0A2N5UH10"/>
<protein>
    <submittedName>
        <fullName evidence="2">Uncharacterized protein</fullName>
    </submittedName>
</protein>
<feature type="compositionally biased region" description="Polar residues" evidence="1">
    <location>
        <begin position="1"/>
        <end position="11"/>
    </location>
</feature>
<reference evidence="2 3" key="1">
    <citation type="submission" date="2017-11" db="EMBL/GenBank/DDBJ databases">
        <title>De novo assembly and phasing of dikaryotic genomes from two isolates of Puccinia coronata f. sp. avenae, the causal agent of oat crown rust.</title>
        <authorList>
            <person name="Miller M.E."/>
            <person name="Zhang Y."/>
            <person name="Omidvar V."/>
            <person name="Sperschneider J."/>
            <person name="Schwessinger B."/>
            <person name="Raley C."/>
            <person name="Palmer J.M."/>
            <person name="Garnica D."/>
            <person name="Upadhyaya N."/>
            <person name="Rathjen J."/>
            <person name="Taylor J.M."/>
            <person name="Park R.F."/>
            <person name="Dodds P.N."/>
            <person name="Hirsch C.D."/>
            <person name="Kianian S.F."/>
            <person name="Figueroa M."/>
        </authorList>
    </citation>
    <scope>NUCLEOTIDE SEQUENCE [LARGE SCALE GENOMIC DNA]</scope>
    <source>
        <strain evidence="2">12NC29</strain>
    </source>
</reference>
<evidence type="ECO:0000313" key="3">
    <source>
        <dbReference type="Proteomes" id="UP000235388"/>
    </source>
</evidence>
<sequence length="110" mass="11846">MPGTPKDSSSNTPPPPPPPNPQEDRHHPAVSVAAVNANHPPPKSRSSPLTYQPPPIQEVEGVDDPSNHLVDPDAPVLGNHQGFDKKYEEFDEAACAVLEVPIAMVHIRLD</sequence>
<organism evidence="2 3">
    <name type="scientific">Puccinia coronata f. sp. avenae</name>
    <dbReference type="NCBI Taxonomy" id="200324"/>
    <lineage>
        <taxon>Eukaryota</taxon>
        <taxon>Fungi</taxon>
        <taxon>Dikarya</taxon>
        <taxon>Basidiomycota</taxon>
        <taxon>Pucciniomycotina</taxon>
        <taxon>Pucciniomycetes</taxon>
        <taxon>Pucciniales</taxon>
        <taxon>Pucciniaceae</taxon>
        <taxon>Puccinia</taxon>
    </lineage>
</organism>
<feature type="compositionally biased region" description="Pro residues" evidence="1">
    <location>
        <begin position="12"/>
        <end position="21"/>
    </location>
</feature>
<evidence type="ECO:0000313" key="2">
    <source>
        <dbReference type="EMBL" id="PLW37010.1"/>
    </source>
</evidence>
<accession>A0A2N5UH10</accession>
<proteinExistence type="predicted"/>
<evidence type="ECO:0000256" key="1">
    <source>
        <dbReference type="SAM" id="MobiDB-lite"/>
    </source>
</evidence>
<dbReference type="Proteomes" id="UP000235388">
    <property type="component" value="Unassembled WGS sequence"/>
</dbReference>
<name>A0A2N5UH10_9BASI</name>
<comment type="caution">
    <text evidence="2">The sequence shown here is derived from an EMBL/GenBank/DDBJ whole genome shotgun (WGS) entry which is preliminary data.</text>
</comment>
<gene>
    <name evidence="2" type="ORF">PCANC_13987</name>
</gene>
<keyword evidence="3" id="KW-1185">Reference proteome</keyword>
<dbReference type="EMBL" id="PGCJ01000230">
    <property type="protein sequence ID" value="PLW37010.1"/>
    <property type="molecule type" value="Genomic_DNA"/>
</dbReference>
<feature type="region of interest" description="Disordered" evidence="1">
    <location>
        <begin position="1"/>
        <end position="77"/>
    </location>
</feature>